<evidence type="ECO:0000313" key="2">
    <source>
        <dbReference type="Proteomes" id="UP000094336"/>
    </source>
</evidence>
<evidence type="ECO:0000313" key="1">
    <source>
        <dbReference type="EMBL" id="ODQ78998.1"/>
    </source>
</evidence>
<keyword evidence="2" id="KW-1185">Reference proteome</keyword>
<dbReference type="AlphaFoldDB" id="A0A1E3QMY6"/>
<name>A0A1E3QMY6_9ASCO</name>
<protein>
    <submittedName>
        <fullName evidence="1">Uncharacterized protein</fullName>
    </submittedName>
</protein>
<dbReference type="Proteomes" id="UP000094336">
    <property type="component" value="Unassembled WGS sequence"/>
</dbReference>
<dbReference type="GeneID" id="30145036"/>
<gene>
    <name evidence="1" type="ORF">BABINDRAFT_146556</name>
</gene>
<dbReference type="RefSeq" id="XP_018984326.1">
    <property type="nucleotide sequence ID" value="XM_019127183.1"/>
</dbReference>
<sequence length="84" mass="9856">MTHTNERDRIQWCGYRCVPPPEQTRIQKARLCTAPPDSGCSRHRRPSYILLNSTETHISALYRSRLGPTKSRSYLKHFRCAIFH</sequence>
<dbReference type="EMBL" id="KV454433">
    <property type="protein sequence ID" value="ODQ78998.1"/>
    <property type="molecule type" value="Genomic_DNA"/>
</dbReference>
<reference evidence="2" key="1">
    <citation type="submission" date="2016-05" db="EMBL/GenBank/DDBJ databases">
        <title>Comparative genomics of biotechnologically important yeasts.</title>
        <authorList>
            <consortium name="DOE Joint Genome Institute"/>
            <person name="Riley R."/>
            <person name="Haridas S."/>
            <person name="Wolfe K.H."/>
            <person name="Lopes M.R."/>
            <person name="Hittinger C.T."/>
            <person name="Goker M."/>
            <person name="Salamov A."/>
            <person name="Wisecaver J."/>
            <person name="Long T.M."/>
            <person name="Aerts A.L."/>
            <person name="Barry K."/>
            <person name="Choi C."/>
            <person name="Clum A."/>
            <person name="Coughlan A.Y."/>
            <person name="Deshpande S."/>
            <person name="Douglass A.P."/>
            <person name="Hanson S.J."/>
            <person name="Klenk H.-P."/>
            <person name="Labutti K."/>
            <person name="Lapidus A."/>
            <person name="Lindquist E."/>
            <person name="Lipzen A."/>
            <person name="Meier-Kolthoff J.P."/>
            <person name="Ohm R.A."/>
            <person name="Otillar R.P."/>
            <person name="Pangilinan J."/>
            <person name="Peng Y."/>
            <person name="Rokas A."/>
            <person name="Rosa C.A."/>
            <person name="Scheuner C."/>
            <person name="Sibirny A.A."/>
            <person name="Slot J.C."/>
            <person name="Stielow J.B."/>
            <person name="Sun H."/>
            <person name="Kurtzman C.P."/>
            <person name="Blackwell M."/>
            <person name="Grigoriev I.V."/>
            <person name="Jeffries T.W."/>
        </authorList>
    </citation>
    <scope>NUCLEOTIDE SEQUENCE [LARGE SCALE GENOMIC DNA]</scope>
    <source>
        <strain evidence="2">NRRL Y-12698</strain>
    </source>
</reference>
<accession>A0A1E3QMY6</accession>
<organism evidence="1 2">
    <name type="scientific">Babjeviella inositovora NRRL Y-12698</name>
    <dbReference type="NCBI Taxonomy" id="984486"/>
    <lineage>
        <taxon>Eukaryota</taxon>
        <taxon>Fungi</taxon>
        <taxon>Dikarya</taxon>
        <taxon>Ascomycota</taxon>
        <taxon>Saccharomycotina</taxon>
        <taxon>Pichiomycetes</taxon>
        <taxon>Serinales incertae sedis</taxon>
        <taxon>Babjeviella</taxon>
    </lineage>
</organism>
<proteinExistence type="predicted"/>